<feature type="compositionally biased region" description="Basic and acidic residues" evidence="1">
    <location>
        <begin position="83"/>
        <end position="96"/>
    </location>
</feature>
<evidence type="ECO:0000256" key="1">
    <source>
        <dbReference type="SAM" id="MobiDB-lite"/>
    </source>
</evidence>
<sequence>MRASAIVRFVRSDAEKPFTSQAACPPRATMASRITAESARRRRDRSDRVPARSRRAGISGNIVSDAKTRMRPPSRQIATSETHLPRPLRDARTRIS</sequence>
<name>A0A1B4FW84_9BURK</name>
<protein>
    <submittedName>
        <fullName evidence="2">Uncharacterized protein</fullName>
    </submittedName>
</protein>
<dbReference type="EMBL" id="CP013388">
    <property type="protein sequence ID" value="AOJ07904.1"/>
    <property type="molecule type" value="Genomic_DNA"/>
</dbReference>
<evidence type="ECO:0000313" key="3">
    <source>
        <dbReference type="Proteomes" id="UP000067711"/>
    </source>
</evidence>
<organism evidence="2 3">
    <name type="scientific">Burkholderia mayonis</name>
    <dbReference type="NCBI Taxonomy" id="1385591"/>
    <lineage>
        <taxon>Bacteria</taxon>
        <taxon>Pseudomonadati</taxon>
        <taxon>Pseudomonadota</taxon>
        <taxon>Betaproteobacteria</taxon>
        <taxon>Burkholderiales</taxon>
        <taxon>Burkholderiaceae</taxon>
        <taxon>Burkholderia</taxon>
        <taxon>pseudomallei group</taxon>
    </lineage>
</organism>
<reference evidence="2 3" key="1">
    <citation type="submission" date="2015-12" db="EMBL/GenBank/DDBJ databases">
        <title>Diversity of Burkholderia near neighbor genomes.</title>
        <authorList>
            <person name="Sahl J."/>
            <person name="Wagner D."/>
            <person name="Keim P."/>
        </authorList>
    </citation>
    <scope>NUCLEOTIDE SEQUENCE [LARGE SCALE GENOMIC DNA]</scope>
    <source>
        <strain evidence="2 3">BDU8</strain>
    </source>
</reference>
<dbReference type="Proteomes" id="UP000067711">
    <property type="component" value="Chromosome 2"/>
</dbReference>
<evidence type="ECO:0000313" key="2">
    <source>
        <dbReference type="EMBL" id="AOJ07904.1"/>
    </source>
</evidence>
<dbReference type="AlphaFoldDB" id="A0A1B4FW84"/>
<feature type="region of interest" description="Disordered" evidence="1">
    <location>
        <begin position="18"/>
        <end position="96"/>
    </location>
</feature>
<accession>A0A1B4FW84</accession>
<proteinExistence type="predicted"/>
<gene>
    <name evidence="2" type="ORF">WS71_11780</name>
</gene>